<dbReference type="Proteomes" id="UP000324800">
    <property type="component" value="Unassembled WGS sequence"/>
</dbReference>
<name>A0A5J4UDY7_9EUKA</name>
<sequence length="221" mass="25777">MGNISREVRNRTEIDNNIPGMDMEPDGNEYKNVRGEKVENDANIERLVQRNIQEQKREDKTTGSVERQSELLLPQIKEASLYLMELDKAKTQALKSKSWDGIMLANRTAIRELKWWIRRIGDNQPDSLINKTIICMLTTDASPQGQGATQIYENQIELIQHDCWSEKEAEMTSNAKEIKAIYYGLLRFEQVFKKIQDQYVLIRSDNTPAVYDFEKWIAKEF</sequence>
<feature type="region of interest" description="Disordered" evidence="1">
    <location>
        <begin position="1"/>
        <end position="31"/>
    </location>
</feature>
<gene>
    <name evidence="2" type="ORF">EZS28_036301</name>
</gene>
<feature type="non-terminal residue" evidence="2">
    <location>
        <position position="221"/>
    </location>
</feature>
<accession>A0A5J4UDY7</accession>
<dbReference type="AlphaFoldDB" id="A0A5J4UDY7"/>
<evidence type="ECO:0008006" key="4">
    <source>
        <dbReference type="Google" id="ProtNLM"/>
    </source>
</evidence>
<feature type="compositionally biased region" description="Basic and acidic residues" evidence="1">
    <location>
        <begin position="1"/>
        <end position="14"/>
    </location>
</feature>
<evidence type="ECO:0000313" key="2">
    <source>
        <dbReference type="EMBL" id="KAA6368171.1"/>
    </source>
</evidence>
<dbReference type="EMBL" id="SNRW01017614">
    <property type="protein sequence ID" value="KAA6368171.1"/>
    <property type="molecule type" value="Genomic_DNA"/>
</dbReference>
<proteinExistence type="predicted"/>
<comment type="caution">
    <text evidence="2">The sequence shown here is derived from an EMBL/GenBank/DDBJ whole genome shotgun (WGS) entry which is preliminary data.</text>
</comment>
<reference evidence="2 3" key="1">
    <citation type="submission" date="2019-03" db="EMBL/GenBank/DDBJ databases">
        <title>Single cell metagenomics reveals metabolic interactions within the superorganism composed of flagellate Streblomastix strix and complex community of Bacteroidetes bacteria on its surface.</title>
        <authorList>
            <person name="Treitli S.C."/>
            <person name="Kolisko M."/>
            <person name="Husnik F."/>
            <person name="Keeling P."/>
            <person name="Hampl V."/>
        </authorList>
    </citation>
    <scope>NUCLEOTIDE SEQUENCE [LARGE SCALE GENOMIC DNA]</scope>
    <source>
        <strain evidence="2">ST1C</strain>
    </source>
</reference>
<evidence type="ECO:0000313" key="3">
    <source>
        <dbReference type="Proteomes" id="UP000324800"/>
    </source>
</evidence>
<evidence type="ECO:0000256" key="1">
    <source>
        <dbReference type="SAM" id="MobiDB-lite"/>
    </source>
</evidence>
<organism evidence="2 3">
    <name type="scientific">Streblomastix strix</name>
    <dbReference type="NCBI Taxonomy" id="222440"/>
    <lineage>
        <taxon>Eukaryota</taxon>
        <taxon>Metamonada</taxon>
        <taxon>Preaxostyla</taxon>
        <taxon>Oxymonadida</taxon>
        <taxon>Streblomastigidae</taxon>
        <taxon>Streblomastix</taxon>
    </lineage>
</organism>
<protein>
    <recommendedName>
        <fullName evidence="4">Reverse transcriptase RNase H-like domain-containing protein</fullName>
    </recommendedName>
</protein>